<evidence type="ECO:0000256" key="12">
    <source>
        <dbReference type="ARBA" id="ARBA00049551"/>
    </source>
</evidence>
<dbReference type="Pfam" id="PF00507">
    <property type="entry name" value="Oxidored_q4"/>
    <property type="match status" value="1"/>
</dbReference>
<evidence type="ECO:0000256" key="2">
    <source>
        <dbReference type="ARBA" id="ARBA00008472"/>
    </source>
</evidence>
<comment type="catalytic activity">
    <reaction evidence="12 13">
        <text>a ubiquinone + NADH + 5 H(+)(in) = a ubiquinol + NAD(+) + 4 H(+)(out)</text>
        <dbReference type="Rhea" id="RHEA:29091"/>
        <dbReference type="Rhea" id="RHEA-COMP:9565"/>
        <dbReference type="Rhea" id="RHEA-COMP:9566"/>
        <dbReference type="ChEBI" id="CHEBI:15378"/>
        <dbReference type="ChEBI" id="CHEBI:16389"/>
        <dbReference type="ChEBI" id="CHEBI:17976"/>
        <dbReference type="ChEBI" id="CHEBI:57540"/>
        <dbReference type="ChEBI" id="CHEBI:57945"/>
        <dbReference type="EC" id="7.1.1.2"/>
    </reaction>
</comment>
<keyword evidence="13" id="KW-0249">Electron transport</keyword>
<dbReference type="HAMAP" id="MF_01394">
    <property type="entry name" value="NDH1_NuoA"/>
    <property type="match status" value="1"/>
</dbReference>
<evidence type="ECO:0000256" key="13">
    <source>
        <dbReference type="RuleBase" id="RU003640"/>
    </source>
</evidence>
<dbReference type="RefSeq" id="YP_009159712.1">
    <property type="nucleotide sequence ID" value="NC_027615.1"/>
</dbReference>
<keyword evidence="5 13" id="KW-0813">Transport</keyword>
<evidence type="ECO:0000256" key="3">
    <source>
        <dbReference type="ARBA" id="ARBA00012944"/>
    </source>
</evidence>
<keyword evidence="13" id="KW-0679">Respiratory chain</keyword>
<dbReference type="PANTHER" id="PTHR11058:SF9">
    <property type="entry name" value="NADH-UBIQUINONE OXIDOREDUCTASE CHAIN 3"/>
    <property type="match status" value="1"/>
</dbReference>
<organism evidence="14">
    <name type="scientific">Sagartia ornata</name>
    <dbReference type="NCBI Taxonomy" id="1143167"/>
    <lineage>
        <taxon>Eukaryota</taxon>
        <taxon>Metazoa</taxon>
        <taxon>Cnidaria</taxon>
        <taxon>Anthozoa</taxon>
        <taxon>Hexacorallia</taxon>
        <taxon>Actiniaria</taxon>
        <taxon>Sagartiidae</taxon>
        <taxon>Sagartia</taxon>
    </lineage>
</organism>
<geneLocation type="mitochondrion" evidence="14"/>
<evidence type="ECO:0000256" key="11">
    <source>
        <dbReference type="ARBA" id="ARBA00023136"/>
    </source>
</evidence>
<evidence type="ECO:0000256" key="8">
    <source>
        <dbReference type="ARBA" id="ARBA00022989"/>
    </source>
</evidence>
<gene>
    <name evidence="14" type="primary">ND3</name>
</gene>
<keyword evidence="13 14" id="KW-0496">Mitochondrion</keyword>
<dbReference type="EC" id="7.1.1.2" evidence="3 13"/>
<evidence type="ECO:0000256" key="5">
    <source>
        <dbReference type="ARBA" id="ARBA00022448"/>
    </source>
</evidence>
<name>A0A0U2E1R0_9CNID</name>
<proteinExistence type="inferred from homology"/>
<evidence type="ECO:0000256" key="6">
    <source>
        <dbReference type="ARBA" id="ARBA00022692"/>
    </source>
</evidence>
<keyword evidence="10 13" id="KW-0830">Ubiquinone</keyword>
<dbReference type="GO" id="GO:0008137">
    <property type="term" value="F:NADH dehydrogenase (ubiquinone) activity"/>
    <property type="evidence" value="ECO:0007669"/>
    <property type="project" value="UniProtKB-UniRule"/>
</dbReference>
<feature type="transmembrane region" description="Helical" evidence="13">
    <location>
        <begin position="60"/>
        <end position="78"/>
    </location>
</feature>
<reference evidence="14" key="1">
    <citation type="journal article" date="2015" name="Mitochondrial DNA">
        <title>Multiplexed pyrosequencing of nine sea anemone (Cnidaria: Anthozoa: Hexacorallia: Actiniaria) mitochondrial genomes.</title>
        <authorList>
            <person name="Foox J."/>
            <person name="Brugler M."/>
            <person name="Siddall M.E."/>
            <person name="Rodriguez E."/>
        </authorList>
    </citation>
    <scope>NUCLEOTIDE SEQUENCE</scope>
</reference>
<dbReference type="FunFam" id="1.20.58.1610:FF:000004">
    <property type="entry name" value="NADH-quinone oxidoreductase subunit A"/>
    <property type="match status" value="1"/>
</dbReference>
<dbReference type="InterPro" id="IPR023043">
    <property type="entry name" value="NAD(P)H_OxRDtase_bac/plastid"/>
</dbReference>
<dbReference type="AlphaFoldDB" id="A0A0U2E1R0"/>
<comment type="subcellular location">
    <subcellularLocation>
        <location evidence="1">Membrane</location>
        <topology evidence="1">Multi-pass membrane protein</topology>
    </subcellularLocation>
    <subcellularLocation>
        <location evidence="13">Mitochondrion membrane</location>
        <topology evidence="13">Multi-pass membrane protein</topology>
    </subcellularLocation>
</comment>
<evidence type="ECO:0000256" key="7">
    <source>
        <dbReference type="ARBA" id="ARBA00022967"/>
    </source>
</evidence>
<dbReference type="GO" id="GO:0031966">
    <property type="term" value="C:mitochondrial membrane"/>
    <property type="evidence" value="ECO:0007669"/>
    <property type="project" value="UniProtKB-SubCell"/>
</dbReference>
<evidence type="ECO:0000256" key="1">
    <source>
        <dbReference type="ARBA" id="ARBA00004141"/>
    </source>
</evidence>
<dbReference type="GO" id="GO:0016651">
    <property type="term" value="F:oxidoreductase activity, acting on NAD(P)H"/>
    <property type="evidence" value="ECO:0007669"/>
    <property type="project" value="InterPro"/>
</dbReference>
<evidence type="ECO:0000256" key="10">
    <source>
        <dbReference type="ARBA" id="ARBA00023075"/>
    </source>
</evidence>
<dbReference type="InterPro" id="IPR038430">
    <property type="entry name" value="NDAH_ubi_oxred_su3_sf"/>
</dbReference>
<dbReference type="Gene3D" id="1.20.58.1610">
    <property type="entry name" value="NADH:ubiquinone/plastoquinone oxidoreductase, chain 3"/>
    <property type="match status" value="1"/>
</dbReference>
<accession>A0A0U2E1R0</accession>
<dbReference type="InterPro" id="IPR000440">
    <property type="entry name" value="NADH_UbQ/plastoQ_OxRdtase_su3"/>
</dbReference>
<dbReference type="PANTHER" id="PTHR11058">
    <property type="entry name" value="NADH-UBIQUINONE OXIDOREDUCTASE CHAIN 3"/>
    <property type="match status" value="1"/>
</dbReference>
<dbReference type="CTD" id="4537"/>
<keyword evidence="9 13" id="KW-0520">NAD</keyword>
<keyword evidence="6 13" id="KW-0812">Transmembrane</keyword>
<dbReference type="GeneID" id="25077467"/>
<dbReference type="GO" id="GO:0030964">
    <property type="term" value="C:NADH dehydrogenase complex"/>
    <property type="evidence" value="ECO:0007669"/>
    <property type="project" value="TreeGrafter"/>
</dbReference>
<comment type="similarity">
    <text evidence="2 13">Belongs to the complex I subunit 3 family.</text>
</comment>
<keyword evidence="8 13" id="KW-1133">Transmembrane helix</keyword>
<sequence length="118" mass="13619">MYTEFYGILILLIFSVVLSAIISGASYILGEKQPDREKVSAYECGFDPFGTPGRPFSIRFFLIGILFLIFDLEISFLFPWCVVYNQIFPFGYWTMVIFLAVLTLGLVYEWLKGGLEWE</sequence>
<feature type="transmembrane region" description="Helical" evidence="13">
    <location>
        <begin position="6"/>
        <end position="29"/>
    </location>
</feature>
<comment type="function">
    <text evidence="13">Core subunit of the mitochondrial membrane respiratory chain NADH dehydrogenase (Complex I) which catalyzes electron transfer from NADH through the respiratory chain, using ubiquinone as an electron acceptor. Essential for the catalytic activity of complex I.</text>
</comment>
<feature type="transmembrane region" description="Helical" evidence="13">
    <location>
        <begin position="90"/>
        <end position="111"/>
    </location>
</feature>
<evidence type="ECO:0000256" key="4">
    <source>
        <dbReference type="ARBA" id="ARBA00021007"/>
    </source>
</evidence>
<evidence type="ECO:0000313" key="14">
    <source>
        <dbReference type="EMBL" id="AKQ51005.1"/>
    </source>
</evidence>
<dbReference type="EMBL" id="KR051008">
    <property type="protein sequence ID" value="AKQ51005.1"/>
    <property type="molecule type" value="Genomic_DNA"/>
</dbReference>
<keyword evidence="7 13" id="KW-1278">Translocase</keyword>
<evidence type="ECO:0000256" key="9">
    <source>
        <dbReference type="ARBA" id="ARBA00023027"/>
    </source>
</evidence>
<protein>
    <recommendedName>
        <fullName evidence="4 13">NADH-ubiquinone oxidoreductase chain 3</fullName>
        <ecNumber evidence="3 13">7.1.1.2</ecNumber>
    </recommendedName>
</protein>
<keyword evidence="11 13" id="KW-0472">Membrane</keyword>